<dbReference type="AlphaFoldDB" id="A0A6H9UNG4"/>
<evidence type="ECO:0000313" key="2">
    <source>
        <dbReference type="Proteomes" id="UP000442707"/>
    </source>
</evidence>
<organism evidence="1 2">
    <name type="scientific">Streptomyces luteolifulvus</name>
    <dbReference type="NCBI Taxonomy" id="2615112"/>
    <lineage>
        <taxon>Bacteria</taxon>
        <taxon>Bacillati</taxon>
        <taxon>Actinomycetota</taxon>
        <taxon>Actinomycetes</taxon>
        <taxon>Kitasatosporales</taxon>
        <taxon>Streptomycetaceae</taxon>
        <taxon>Streptomyces</taxon>
    </lineage>
</organism>
<dbReference type="Proteomes" id="UP000442707">
    <property type="component" value="Unassembled WGS sequence"/>
</dbReference>
<gene>
    <name evidence="1" type="ORF">F7R91_40560</name>
</gene>
<name>A0A6H9UNG4_9ACTN</name>
<dbReference type="EMBL" id="VZRB01000067">
    <property type="protein sequence ID" value="KAB1139268.1"/>
    <property type="molecule type" value="Genomic_DNA"/>
</dbReference>
<comment type="caution">
    <text evidence="1">The sequence shown here is derived from an EMBL/GenBank/DDBJ whole genome shotgun (WGS) entry which is preliminary data.</text>
</comment>
<protein>
    <submittedName>
        <fullName evidence="1">Uncharacterized protein</fullName>
    </submittedName>
</protein>
<sequence length="76" mass="8283">MALAALRELRLQFDRLLVGTDGVDGPDARERLRQLLTDSRVLLGLLASAGAVAGLSSGRGSRQRVGRRWLRRAAGW</sequence>
<reference evidence="1 2" key="1">
    <citation type="submission" date="2019-09" db="EMBL/GenBank/DDBJ databases">
        <title>Screening of Novel Bioactive Compounds from Soil-Associated.</title>
        <authorList>
            <person name="Zhao S."/>
        </authorList>
    </citation>
    <scope>NUCLEOTIDE SEQUENCE [LARGE SCALE GENOMIC DNA]</scope>
    <source>
        <strain evidence="1 2">HIT-DPA4</strain>
    </source>
</reference>
<evidence type="ECO:0000313" key="1">
    <source>
        <dbReference type="EMBL" id="KAB1139268.1"/>
    </source>
</evidence>
<keyword evidence="2" id="KW-1185">Reference proteome</keyword>
<accession>A0A6H9UNG4</accession>
<proteinExistence type="predicted"/>